<keyword evidence="3" id="KW-1185">Reference proteome</keyword>
<proteinExistence type="predicted"/>
<dbReference type="Proteomes" id="UP001153636">
    <property type="component" value="Chromosome 8"/>
</dbReference>
<gene>
    <name evidence="2" type="ORF">PSYICH_LOCUS14244</name>
</gene>
<organism evidence="2 3">
    <name type="scientific">Psylliodes chrysocephalus</name>
    <dbReference type="NCBI Taxonomy" id="3402493"/>
    <lineage>
        <taxon>Eukaryota</taxon>
        <taxon>Metazoa</taxon>
        <taxon>Ecdysozoa</taxon>
        <taxon>Arthropoda</taxon>
        <taxon>Hexapoda</taxon>
        <taxon>Insecta</taxon>
        <taxon>Pterygota</taxon>
        <taxon>Neoptera</taxon>
        <taxon>Endopterygota</taxon>
        <taxon>Coleoptera</taxon>
        <taxon>Polyphaga</taxon>
        <taxon>Cucujiformia</taxon>
        <taxon>Chrysomeloidea</taxon>
        <taxon>Chrysomelidae</taxon>
        <taxon>Galerucinae</taxon>
        <taxon>Alticini</taxon>
        <taxon>Psylliodes</taxon>
    </lineage>
</organism>
<accession>A0A9P0D950</accession>
<protein>
    <submittedName>
        <fullName evidence="2">Uncharacterized protein</fullName>
    </submittedName>
</protein>
<sequence>MDAEEYYDSLDESSDYDSCKCPKTKKMSSANFKQQQEDDDNTDDSIPFYKGTLSMSRLDFTSSKCSGLLGGQNRKTSRSRLKMSIAPRPKPKKSYLEIFYNKTGASKYDIEGLDSSRPTCSSSSPKSFTTCDGDVVCDDVIDLYLKSDSEISSEIKDVSPKRIPILDLHMDSGKGDYKFNSVIDKNNDKNMCSRSNKSNISKKNSKVLRIPQNTTIQKFEMPTSKLESWKKRLQYGRKASETNRIQMQEKRALQTLEKETKNSNNIST</sequence>
<name>A0A9P0D950_9CUCU</name>
<evidence type="ECO:0000256" key="1">
    <source>
        <dbReference type="SAM" id="MobiDB-lite"/>
    </source>
</evidence>
<evidence type="ECO:0000313" key="3">
    <source>
        <dbReference type="Proteomes" id="UP001153636"/>
    </source>
</evidence>
<evidence type="ECO:0000313" key="2">
    <source>
        <dbReference type="EMBL" id="CAH1114234.1"/>
    </source>
</evidence>
<reference evidence="2" key="1">
    <citation type="submission" date="2022-01" db="EMBL/GenBank/DDBJ databases">
        <authorList>
            <person name="King R."/>
        </authorList>
    </citation>
    <scope>NUCLEOTIDE SEQUENCE</scope>
</reference>
<dbReference type="EMBL" id="OV651820">
    <property type="protein sequence ID" value="CAH1114234.1"/>
    <property type="molecule type" value="Genomic_DNA"/>
</dbReference>
<feature type="region of interest" description="Disordered" evidence="1">
    <location>
        <begin position="27"/>
        <end position="46"/>
    </location>
</feature>
<dbReference type="OrthoDB" id="6719418at2759"/>
<dbReference type="AlphaFoldDB" id="A0A9P0D950"/>